<dbReference type="NCBIfam" id="NF033611">
    <property type="entry name" value="SAVED"/>
    <property type="match status" value="1"/>
</dbReference>
<reference evidence="2 3" key="1">
    <citation type="submission" date="2018-10" db="EMBL/GenBank/DDBJ databases">
        <title>Sequencing the genomes of 1000 actinobacteria strains.</title>
        <authorList>
            <person name="Klenk H.-P."/>
        </authorList>
    </citation>
    <scope>NUCLEOTIDE SEQUENCE [LARGE SCALE GENOMIC DNA]</scope>
    <source>
        <strain evidence="2 3">DSM 43800</strain>
    </source>
</reference>
<organism evidence="2 3">
    <name type="scientific">Saccharothrix australiensis</name>
    <dbReference type="NCBI Taxonomy" id="2072"/>
    <lineage>
        <taxon>Bacteria</taxon>
        <taxon>Bacillati</taxon>
        <taxon>Actinomycetota</taxon>
        <taxon>Actinomycetes</taxon>
        <taxon>Pseudonocardiales</taxon>
        <taxon>Pseudonocardiaceae</taxon>
        <taxon>Saccharothrix</taxon>
    </lineage>
</organism>
<dbReference type="AlphaFoldDB" id="A0A495VXK3"/>
<protein>
    <recommendedName>
        <fullName evidence="1">SMODS-associated and fused to various effectors domain-containing protein</fullName>
    </recommendedName>
</protein>
<dbReference type="OrthoDB" id="7776223at2"/>
<evidence type="ECO:0000259" key="1">
    <source>
        <dbReference type="Pfam" id="PF18145"/>
    </source>
</evidence>
<evidence type="ECO:0000313" key="3">
    <source>
        <dbReference type="Proteomes" id="UP000282084"/>
    </source>
</evidence>
<feature type="domain" description="SMODS-associated and fused to various effectors" evidence="1">
    <location>
        <begin position="311"/>
        <end position="487"/>
    </location>
</feature>
<dbReference type="InterPro" id="IPR040836">
    <property type="entry name" value="SAVED"/>
</dbReference>
<sequence length="490" mass="52908">MNGQRPAAGPPSRSGVRRNGDRFQDLFVWGAAMRVIGPERRFSQVEVEINDAGNFDDVVLRSSTGEPDILAQVKWATNPADLVNEGYLTATSGKSKSLLQKMYDSYVKLSGSGATPVLRLITNRALDHADPLLGHVDGRTDLLMPYAGHTELTSAAGRAVDRWAGHVGASRLELLSMLEHLQFVTGRTVSAEEDHVRTLMVAAGLDGSASSLQHGLNTVASWVTGGKRIIPEEDIRSTVESLHPTPPSAILLVQAIDADPHAEDATIALNWVDLFDGDNAQVRVQPRCASDWARMEQEIMDAAAALERDGWRSTLIGGAMRQATFFRVGAALPRVRGHTLRYLQGGELWSTDALKAAIPAPQLRRQQLDFGNDLAVAIGVAVDPTSAVIAYLKDNSVRASRLLTIQPGGGSDDQSIAGAGQAVAYAEAIRNLVREELDELPGTERIHLFMAGPGGLALLLGHRWNRTRVTTVYEHLGGHRGYTTAFEVDS</sequence>
<dbReference type="Pfam" id="PF18145">
    <property type="entry name" value="SAVED"/>
    <property type="match status" value="1"/>
</dbReference>
<dbReference type="Proteomes" id="UP000282084">
    <property type="component" value="Unassembled WGS sequence"/>
</dbReference>
<name>A0A495VXK3_9PSEU</name>
<dbReference type="EMBL" id="RBXO01000001">
    <property type="protein sequence ID" value="RKT53560.1"/>
    <property type="molecule type" value="Genomic_DNA"/>
</dbReference>
<keyword evidence="3" id="KW-1185">Reference proteome</keyword>
<gene>
    <name evidence="2" type="ORF">C8E97_2128</name>
</gene>
<proteinExistence type="predicted"/>
<comment type="caution">
    <text evidence="2">The sequence shown here is derived from an EMBL/GenBank/DDBJ whole genome shotgun (WGS) entry which is preliminary data.</text>
</comment>
<evidence type="ECO:0000313" key="2">
    <source>
        <dbReference type="EMBL" id="RKT53560.1"/>
    </source>
</evidence>
<accession>A0A495VXK3</accession>